<feature type="transmembrane region" description="Helical" evidence="3">
    <location>
        <begin position="147"/>
        <end position="163"/>
    </location>
</feature>
<dbReference type="Pfam" id="PF01066">
    <property type="entry name" value="CDP-OH_P_transf"/>
    <property type="match status" value="1"/>
</dbReference>
<gene>
    <name evidence="4" type="ORF">OdinLCB4_001460</name>
</gene>
<dbReference type="InterPro" id="IPR000462">
    <property type="entry name" value="CDP-OH_P_trans"/>
</dbReference>
<feature type="transmembrane region" description="Helical" evidence="3">
    <location>
        <begin position="169"/>
        <end position="188"/>
    </location>
</feature>
<dbReference type="InterPro" id="IPR048254">
    <property type="entry name" value="CDP_ALCOHOL_P_TRANSF_CS"/>
</dbReference>
<name>A0AAF0D2S7_ODILC</name>
<evidence type="ECO:0000256" key="3">
    <source>
        <dbReference type="SAM" id="Phobius"/>
    </source>
</evidence>
<dbReference type="KEGG" id="oyw:OdinLCB4_001460"/>
<dbReference type="EMBL" id="CP091871">
    <property type="protein sequence ID" value="WEU40626.1"/>
    <property type="molecule type" value="Genomic_DNA"/>
</dbReference>
<evidence type="ECO:0000256" key="1">
    <source>
        <dbReference type="ARBA" id="ARBA00022679"/>
    </source>
</evidence>
<keyword evidence="3" id="KW-1133">Transmembrane helix</keyword>
<organism evidence="4 5">
    <name type="scientific">Odinarchaeota yellowstonii (strain LCB_4)</name>
    <dbReference type="NCBI Taxonomy" id="1841599"/>
    <lineage>
        <taxon>Archaea</taxon>
        <taxon>Promethearchaeati</taxon>
        <taxon>Candidatus Odinarchaeota</taxon>
        <taxon>Candidatus Odinarchaeia</taxon>
        <taxon>Candidatus Odinarchaeales</taxon>
        <taxon>Candidatus Odinarchaeaceae</taxon>
        <taxon>Candidatus Odinarchaeum</taxon>
    </lineage>
</organism>
<evidence type="ECO:0000256" key="2">
    <source>
        <dbReference type="RuleBase" id="RU003750"/>
    </source>
</evidence>
<accession>A0AAF0D2S7</accession>
<evidence type="ECO:0000313" key="4">
    <source>
        <dbReference type="EMBL" id="WEU40626.1"/>
    </source>
</evidence>
<protein>
    <submittedName>
        <fullName evidence="4">CDP-alcohol phosphatidyltransferase family protein</fullName>
    </submittedName>
</protein>
<proteinExistence type="inferred from homology"/>
<reference evidence="4" key="2">
    <citation type="journal article" date="2022" name="Nat. Microbiol.">
        <title>A closed Candidatus Odinarchaeum chromosome exposes Asgard archaeal viruses.</title>
        <authorList>
            <person name="Tamarit D."/>
            <person name="Caceres E.F."/>
            <person name="Krupovic M."/>
            <person name="Nijland R."/>
            <person name="Eme L."/>
            <person name="Robinson N.P."/>
            <person name="Ettema T.J.G."/>
        </authorList>
    </citation>
    <scope>NUCLEOTIDE SEQUENCE</scope>
    <source>
        <strain evidence="4">LCB_4</strain>
    </source>
</reference>
<evidence type="ECO:0000313" key="5">
    <source>
        <dbReference type="Proteomes" id="UP000186851"/>
    </source>
</evidence>
<comment type="similarity">
    <text evidence="2">Belongs to the CDP-alcohol phosphatidyltransferase class-I family.</text>
</comment>
<dbReference type="PROSITE" id="PS00379">
    <property type="entry name" value="CDP_ALCOHOL_P_TRANSF"/>
    <property type="match status" value="1"/>
</dbReference>
<dbReference type="GO" id="GO:0016020">
    <property type="term" value="C:membrane"/>
    <property type="evidence" value="ECO:0007669"/>
    <property type="project" value="InterPro"/>
</dbReference>
<dbReference type="Proteomes" id="UP000186851">
    <property type="component" value="Chromosome"/>
</dbReference>
<keyword evidence="3" id="KW-0472">Membrane</keyword>
<keyword evidence="1 2" id="KW-0808">Transferase</keyword>
<keyword evidence="3" id="KW-0812">Transmembrane</keyword>
<dbReference type="Gene3D" id="1.20.120.1760">
    <property type="match status" value="1"/>
</dbReference>
<dbReference type="InterPro" id="IPR043130">
    <property type="entry name" value="CDP-OH_PTrfase_TM_dom"/>
</dbReference>
<reference evidence="4" key="1">
    <citation type="journal article" date="2017" name="Nature">
        <title>Asgard archaea illuminate the origin of eukaryotic cellular complexity.</title>
        <authorList>
            <person name="Zaremba-Niedzwiedzka K."/>
            <person name="Caceres E.F."/>
            <person name="Saw J.H."/>
            <person name="Backstrom D."/>
            <person name="Juzokaite L."/>
            <person name="Vancaester E."/>
            <person name="Seitz K.W."/>
            <person name="Anantharaman K."/>
            <person name="Starnawski P."/>
            <person name="Kjeldsen K.U."/>
            <person name="Scott M.B."/>
            <person name="Nunoura T."/>
            <person name="Banfield J.F."/>
            <person name="Schramm A."/>
            <person name="Baker B.J."/>
            <person name="Spang A."/>
            <person name="Ettema T.J.G."/>
        </authorList>
    </citation>
    <scope>NUCLEOTIDE SEQUENCE</scope>
    <source>
        <strain evidence="4">LCB_4</strain>
    </source>
</reference>
<sequence length="201" mass="22360">MLGKLREKYQKMMSPVGVFFSKLGLTPNIITFISFLVSICAGVVLALNMLVLGVIFIILTGFVDMLDGAVARATGKSTRFGAVWDHLLDRYAEFNIVFGLAFSLYSLWYIPFITIFSMIMASFVRAKAESVGKLEKCTVGLAERQEKLLILIVGCLLTYFYSAPVVLSFTILDLALLLITVLSQITVIQRLKYTWDMTKGG</sequence>
<dbReference type="GO" id="GO:0008654">
    <property type="term" value="P:phospholipid biosynthetic process"/>
    <property type="evidence" value="ECO:0007669"/>
    <property type="project" value="InterPro"/>
</dbReference>
<feature type="transmembrane region" description="Helical" evidence="3">
    <location>
        <begin position="29"/>
        <end position="59"/>
    </location>
</feature>
<dbReference type="GO" id="GO:0016780">
    <property type="term" value="F:phosphotransferase activity, for other substituted phosphate groups"/>
    <property type="evidence" value="ECO:0007669"/>
    <property type="project" value="InterPro"/>
</dbReference>
<dbReference type="AlphaFoldDB" id="A0AAF0D2S7"/>